<dbReference type="InterPro" id="IPR001000">
    <property type="entry name" value="GH10_dom"/>
</dbReference>
<organism evidence="13 14">
    <name type="scientific">Sphaerisporangium rubeum</name>
    <dbReference type="NCBI Taxonomy" id="321317"/>
    <lineage>
        <taxon>Bacteria</taxon>
        <taxon>Bacillati</taxon>
        <taxon>Actinomycetota</taxon>
        <taxon>Actinomycetes</taxon>
        <taxon>Streptosporangiales</taxon>
        <taxon>Streptosporangiaceae</taxon>
        <taxon>Sphaerisporangium</taxon>
    </lineage>
</organism>
<dbReference type="RefSeq" id="WP_184980597.1">
    <property type="nucleotide sequence ID" value="NZ_BAAALO010000005.1"/>
</dbReference>
<dbReference type="Gene3D" id="3.20.20.80">
    <property type="entry name" value="Glycosidases"/>
    <property type="match status" value="1"/>
</dbReference>
<evidence type="ECO:0000256" key="1">
    <source>
        <dbReference type="ARBA" id="ARBA00000681"/>
    </source>
</evidence>
<evidence type="ECO:0000256" key="11">
    <source>
        <dbReference type="SAM" id="SignalP"/>
    </source>
</evidence>
<feature type="chain" id="PRO_5031467316" description="Beta-xylanase" evidence="11">
    <location>
        <begin position="27"/>
        <end position="340"/>
    </location>
</feature>
<feature type="active site" description="Nucleophile" evidence="9">
    <location>
        <position position="258"/>
    </location>
</feature>
<evidence type="ECO:0000256" key="8">
    <source>
        <dbReference type="ARBA" id="ARBA00023326"/>
    </source>
</evidence>
<dbReference type="EMBL" id="JACHIU010000001">
    <property type="protein sequence ID" value="MBB6473082.1"/>
    <property type="molecule type" value="Genomic_DNA"/>
</dbReference>
<evidence type="ECO:0000256" key="2">
    <source>
        <dbReference type="ARBA" id="ARBA00007495"/>
    </source>
</evidence>
<evidence type="ECO:0000256" key="9">
    <source>
        <dbReference type="PROSITE-ProRule" id="PRU10061"/>
    </source>
</evidence>
<keyword evidence="14" id="KW-1185">Reference proteome</keyword>
<dbReference type="AlphaFoldDB" id="A0A7X0IG56"/>
<evidence type="ECO:0000256" key="6">
    <source>
        <dbReference type="ARBA" id="ARBA00023277"/>
    </source>
</evidence>
<dbReference type="EC" id="3.2.1.8" evidence="10"/>
<dbReference type="SMART" id="SM00633">
    <property type="entry name" value="Glyco_10"/>
    <property type="match status" value="1"/>
</dbReference>
<evidence type="ECO:0000313" key="14">
    <source>
        <dbReference type="Proteomes" id="UP000555564"/>
    </source>
</evidence>
<evidence type="ECO:0000256" key="5">
    <source>
        <dbReference type="ARBA" id="ARBA00022801"/>
    </source>
</evidence>
<dbReference type="InterPro" id="IPR044846">
    <property type="entry name" value="GH10"/>
</dbReference>
<evidence type="ECO:0000256" key="7">
    <source>
        <dbReference type="ARBA" id="ARBA00023295"/>
    </source>
</evidence>
<keyword evidence="5 10" id="KW-0378">Hydrolase</keyword>
<reference evidence="13 14" key="1">
    <citation type="submission" date="2020-08" db="EMBL/GenBank/DDBJ databases">
        <title>Sequencing the genomes of 1000 actinobacteria strains.</title>
        <authorList>
            <person name="Klenk H.-P."/>
        </authorList>
    </citation>
    <scope>NUCLEOTIDE SEQUENCE [LARGE SCALE GENOMIC DNA]</scope>
    <source>
        <strain evidence="13 14">DSM 44936</strain>
    </source>
</reference>
<dbReference type="PANTHER" id="PTHR31490">
    <property type="entry name" value="GLYCOSYL HYDROLASE"/>
    <property type="match status" value="1"/>
</dbReference>
<dbReference type="PANTHER" id="PTHR31490:SF88">
    <property type="entry name" value="BETA-XYLANASE"/>
    <property type="match status" value="1"/>
</dbReference>
<dbReference type="InterPro" id="IPR017853">
    <property type="entry name" value="GH"/>
</dbReference>
<feature type="domain" description="GH10" evidence="12">
    <location>
        <begin position="27"/>
        <end position="336"/>
    </location>
</feature>
<keyword evidence="3 13" id="KW-0858">Xylan degradation</keyword>
<evidence type="ECO:0000256" key="3">
    <source>
        <dbReference type="ARBA" id="ARBA00022651"/>
    </source>
</evidence>
<comment type="similarity">
    <text evidence="2 10">Belongs to the glycosyl hydrolase 10 (cellulase F) family.</text>
</comment>
<dbReference type="PROSITE" id="PS00591">
    <property type="entry name" value="GH10_1"/>
    <property type="match status" value="1"/>
</dbReference>
<sequence length="340" mass="36875">MNGRTVTLITAVATAASLFATPPADAAMTLGSLAALRGKHFGAGIDVGQLGDVPYTTVLDREFTAVTPTDAMKWDATEPMRNQFNYTYGDRIVAYARQRDMTVQGHTLVWHSQVPAWVQSLDPTRLREAMIYHIDRLATHYRGAVRAWTVVNEPLDGTGGYRTSFFYQRLGASYIADAFRAARAADPGAKLYISESDAEGFGAKSTGLYNLVRSLLAEGVPVDGVAFQGHMAAGQVPGGVAQNFQRFADLGLDVVISELDVRVQQPRTAAKDAQQAADYTTMVRACLTVPRCAGVTLWTFSDKYSKIPYSFPSQGSATPWDVNIQPKPAYTAIYNTLLGG</sequence>
<evidence type="ECO:0000256" key="4">
    <source>
        <dbReference type="ARBA" id="ARBA00022729"/>
    </source>
</evidence>
<dbReference type="InterPro" id="IPR031158">
    <property type="entry name" value="GH10_AS"/>
</dbReference>
<proteinExistence type="inferred from homology"/>
<dbReference type="GO" id="GO:0045493">
    <property type="term" value="P:xylan catabolic process"/>
    <property type="evidence" value="ECO:0007669"/>
    <property type="project" value="UniProtKB-KW"/>
</dbReference>
<feature type="signal peptide" evidence="11">
    <location>
        <begin position="1"/>
        <end position="26"/>
    </location>
</feature>
<dbReference type="Proteomes" id="UP000555564">
    <property type="component" value="Unassembled WGS sequence"/>
</dbReference>
<keyword evidence="4 11" id="KW-0732">Signal</keyword>
<keyword evidence="6 10" id="KW-0119">Carbohydrate metabolism</keyword>
<comment type="catalytic activity">
    <reaction evidence="1 10">
        <text>Endohydrolysis of (1-&gt;4)-beta-D-xylosidic linkages in xylans.</text>
        <dbReference type="EC" id="3.2.1.8"/>
    </reaction>
</comment>
<evidence type="ECO:0000256" key="10">
    <source>
        <dbReference type="RuleBase" id="RU361174"/>
    </source>
</evidence>
<evidence type="ECO:0000313" key="13">
    <source>
        <dbReference type="EMBL" id="MBB6473082.1"/>
    </source>
</evidence>
<keyword evidence="8 10" id="KW-0624">Polysaccharide degradation</keyword>
<dbReference type="PRINTS" id="PR00134">
    <property type="entry name" value="GLHYDRLASE10"/>
</dbReference>
<gene>
    <name evidence="13" type="ORF">BJ992_002513</name>
</gene>
<dbReference type="Pfam" id="PF00331">
    <property type="entry name" value="Glyco_hydro_10"/>
    <property type="match status" value="1"/>
</dbReference>
<dbReference type="GO" id="GO:0031176">
    <property type="term" value="F:endo-1,4-beta-xylanase activity"/>
    <property type="evidence" value="ECO:0007669"/>
    <property type="project" value="UniProtKB-EC"/>
</dbReference>
<evidence type="ECO:0000259" key="12">
    <source>
        <dbReference type="PROSITE" id="PS51760"/>
    </source>
</evidence>
<dbReference type="SUPFAM" id="SSF51445">
    <property type="entry name" value="(Trans)glycosidases"/>
    <property type="match status" value="1"/>
</dbReference>
<dbReference type="PROSITE" id="PS51760">
    <property type="entry name" value="GH10_2"/>
    <property type="match status" value="1"/>
</dbReference>
<accession>A0A7X0IG56</accession>
<keyword evidence="7 10" id="KW-0326">Glycosidase</keyword>
<comment type="caution">
    <text evidence="13">The sequence shown here is derived from an EMBL/GenBank/DDBJ whole genome shotgun (WGS) entry which is preliminary data.</text>
</comment>
<name>A0A7X0IG56_9ACTN</name>
<protein>
    <recommendedName>
        <fullName evidence="10">Beta-xylanase</fullName>
        <ecNumber evidence="10">3.2.1.8</ecNumber>
    </recommendedName>
</protein>